<feature type="compositionally biased region" description="Basic and acidic residues" evidence="1">
    <location>
        <begin position="269"/>
        <end position="288"/>
    </location>
</feature>
<feature type="non-terminal residue" evidence="2">
    <location>
        <position position="1"/>
    </location>
</feature>
<feature type="compositionally biased region" description="Basic and acidic residues" evidence="1">
    <location>
        <begin position="193"/>
        <end position="202"/>
    </location>
</feature>
<proteinExistence type="predicted"/>
<accession>A0ABQ8AXX2</accession>
<feature type="compositionally biased region" description="Basic and acidic residues" evidence="1">
    <location>
        <begin position="330"/>
        <end position="344"/>
    </location>
</feature>
<sequence>LGVVDLVDVDGGRVLVFVNTDELLKFKRRAGYANGDVINVTLTYEDLHRYCFTCKRISHEEGTCPELTEIQREKNKLARLEQKELEEKVTREAFSLASRYGTERTRVSDRNSPPSSRYEDDDVRAPRRSNSGEEPYFRNDSYQRSDLREKIYERRDHRSKNVWNRLDKPHDSHYPRVRERCHPYQKQRTLVYKAKEDDRERSGTNSVPPHPSSNHRHNREWAADSQSGIHFSSQRRSSPDSQRTVSANYETLRDRRYDREQGWHMQQRTHTEWRPIKDKPEGESRKDTTTLVPETFETEEERKRKLKGKAIATDTSLKKSRPLLSNGKLVIREQGKENDGDQTLRKSPVLPDTSSNRQTPKAHETSATENLKDVTGKANDVNMDDEDDLLEEEMELDRQRKEREEKQRTATAPGSDGANLQKSKAAPESLGNRSLGNGEREEDERRKTFAASSQEQVTRQRVNGSTRVENDETGALTEKQLEKQMASTLKRKKISRSP</sequence>
<dbReference type="Proteomes" id="UP000824890">
    <property type="component" value="Unassembled WGS sequence"/>
</dbReference>
<feature type="region of interest" description="Disordered" evidence="1">
    <location>
        <begin position="100"/>
        <end position="142"/>
    </location>
</feature>
<feature type="compositionally biased region" description="Basic residues" evidence="1">
    <location>
        <begin position="489"/>
        <end position="498"/>
    </location>
</feature>
<evidence type="ECO:0008006" key="4">
    <source>
        <dbReference type="Google" id="ProtNLM"/>
    </source>
</evidence>
<feature type="compositionally biased region" description="Basic and acidic residues" evidence="1">
    <location>
        <begin position="165"/>
        <end position="182"/>
    </location>
</feature>
<gene>
    <name evidence="2" type="ORF">HID58_046901</name>
</gene>
<evidence type="ECO:0000313" key="3">
    <source>
        <dbReference type="Proteomes" id="UP000824890"/>
    </source>
</evidence>
<feature type="region of interest" description="Disordered" evidence="1">
    <location>
        <begin position="163"/>
        <end position="498"/>
    </location>
</feature>
<feature type="compositionally biased region" description="Low complexity" evidence="1">
    <location>
        <begin position="232"/>
        <end position="243"/>
    </location>
</feature>
<keyword evidence="3" id="KW-1185">Reference proteome</keyword>
<feature type="compositionally biased region" description="Basic and acidic residues" evidence="1">
    <location>
        <begin position="251"/>
        <end position="262"/>
    </location>
</feature>
<organism evidence="2 3">
    <name type="scientific">Brassica napus</name>
    <name type="common">Rape</name>
    <dbReference type="NCBI Taxonomy" id="3708"/>
    <lineage>
        <taxon>Eukaryota</taxon>
        <taxon>Viridiplantae</taxon>
        <taxon>Streptophyta</taxon>
        <taxon>Embryophyta</taxon>
        <taxon>Tracheophyta</taxon>
        <taxon>Spermatophyta</taxon>
        <taxon>Magnoliopsida</taxon>
        <taxon>eudicotyledons</taxon>
        <taxon>Gunneridae</taxon>
        <taxon>Pentapetalae</taxon>
        <taxon>rosids</taxon>
        <taxon>malvids</taxon>
        <taxon>Brassicales</taxon>
        <taxon>Brassicaceae</taxon>
        <taxon>Brassiceae</taxon>
        <taxon>Brassica</taxon>
    </lineage>
</organism>
<feature type="compositionally biased region" description="Basic and acidic residues" evidence="1">
    <location>
        <begin position="361"/>
        <end position="375"/>
    </location>
</feature>
<reference evidence="2 3" key="1">
    <citation type="submission" date="2021-05" db="EMBL/GenBank/DDBJ databases">
        <title>Genome Assembly of Synthetic Allotetraploid Brassica napus Reveals Homoeologous Exchanges between Subgenomes.</title>
        <authorList>
            <person name="Davis J.T."/>
        </authorList>
    </citation>
    <scope>NUCLEOTIDE SEQUENCE [LARGE SCALE GENOMIC DNA]</scope>
    <source>
        <strain evidence="3">cv. Da-Ae</strain>
        <tissue evidence="2">Seedling</tissue>
    </source>
</reference>
<comment type="caution">
    <text evidence="2">The sequence shown here is derived from an EMBL/GenBank/DDBJ whole genome shotgun (WGS) entry which is preliminary data.</text>
</comment>
<feature type="compositionally biased region" description="Basic and acidic residues" evidence="1">
    <location>
        <begin position="396"/>
        <end position="408"/>
    </location>
</feature>
<name>A0ABQ8AXX2_BRANA</name>
<protein>
    <recommendedName>
        <fullName evidence="4">Zinc knuckle CX2CX4HX4C domain-containing protein</fullName>
    </recommendedName>
</protein>
<feature type="compositionally biased region" description="Acidic residues" evidence="1">
    <location>
        <begin position="382"/>
        <end position="395"/>
    </location>
</feature>
<feature type="compositionally biased region" description="Polar residues" evidence="1">
    <location>
        <begin position="450"/>
        <end position="467"/>
    </location>
</feature>
<evidence type="ECO:0000256" key="1">
    <source>
        <dbReference type="SAM" id="MobiDB-lite"/>
    </source>
</evidence>
<evidence type="ECO:0000313" key="2">
    <source>
        <dbReference type="EMBL" id="KAH0897333.1"/>
    </source>
</evidence>
<dbReference type="EMBL" id="JAGKQM010000012">
    <property type="protein sequence ID" value="KAH0897333.1"/>
    <property type="molecule type" value="Genomic_DNA"/>
</dbReference>